<organism evidence="3 4">
    <name type="scientific">Triparma laevis f. inornata</name>
    <dbReference type="NCBI Taxonomy" id="1714386"/>
    <lineage>
        <taxon>Eukaryota</taxon>
        <taxon>Sar</taxon>
        <taxon>Stramenopiles</taxon>
        <taxon>Ochrophyta</taxon>
        <taxon>Bolidophyceae</taxon>
        <taxon>Parmales</taxon>
        <taxon>Triparmaceae</taxon>
        <taxon>Triparma</taxon>
    </lineage>
</organism>
<evidence type="ECO:0000313" key="4">
    <source>
        <dbReference type="Proteomes" id="UP001162640"/>
    </source>
</evidence>
<evidence type="ECO:0000313" key="3">
    <source>
        <dbReference type="EMBL" id="GMH62637.1"/>
    </source>
</evidence>
<gene>
    <name evidence="3" type="ORF">TL16_g03521</name>
</gene>
<proteinExistence type="predicted"/>
<feature type="domain" description="JmjC" evidence="2">
    <location>
        <begin position="166"/>
        <end position="342"/>
    </location>
</feature>
<dbReference type="InterPro" id="IPR041667">
    <property type="entry name" value="Cupin_8"/>
</dbReference>
<reference evidence="4" key="1">
    <citation type="journal article" date="2023" name="Commun. Biol.">
        <title>Genome analysis of Parmales, the sister group of diatoms, reveals the evolutionary specialization of diatoms from phago-mixotrophs to photoautotrophs.</title>
        <authorList>
            <person name="Ban H."/>
            <person name="Sato S."/>
            <person name="Yoshikawa S."/>
            <person name="Yamada K."/>
            <person name="Nakamura Y."/>
            <person name="Ichinomiya M."/>
            <person name="Sato N."/>
            <person name="Blanc-Mathieu R."/>
            <person name="Endo H."/>
            <person name="Kuwata A."/>
            <person name="Ogata H."/>
        </authorList>
    </citation>
    <scope>NUCLEOTIDE SEQUENCE [LARGE SCALE GENOMIC DNA]</scope>
</reference>
<dbReference type="Pfam" id="PF13621">
    <property type="entry name" value="Cupin_8"/>
    <property type="match status" value="1"/>
</dbReference>
<dbReference type="Proteomes" id="UP001162640">
    <property type="component" value="Unassembled WGS sequence"/>
</dbReference>
<dbReference type="InterPro" id="IPR003347">
    <property type="entry name" value="JmjC_dom"/>
</dbReference>
<dbReference type="InterPro" id="IPR014710">
    <property type="entry name" value="RmlC-like_jellyroll"/>
</dbReference>
<dbReference type="PANTHER" id="PTHR12461:SF105">
    <property type="entry name" value="HYPOXIA-INDUCIBLE FACTOR 1-ALPHA INHIBITOR"/>
    <property type="match status" value="1"/>
</dbReference>
<dbReference type="Gene3D" id="2.60.120.10">
    <property type="entry name" value="Jelly Rolls"/>
    <property type="match status" value="1"/>
</dbReference>
<sequence>MLNFLIVSLFLLSASSLAAAETYDEKITIIDAITRRHSSASQSFGNDVQNWIQSIASERRPLVLTESLGLTRGGGVDLSTFDLKRIAENNAEDEVSAGGWVLDNVKISRDQGNVFAIRRPFEEDETGWVLRKNVTEGGLESSQNVATLTPDFNNLLFNVDYKDFYESIPYSDKLYWTGDLRSVDSFKNQIWWQDLVILDDLGLDEYDDEVYFPMLWMSHPGVAAQTHYDKSHNIFVQLYGEKKIKLFPPAYGRFMHSYPSVHAARKMSQIPFTDEWDPKITIFPNSTSLKAYEVTLKPGEMLYIPPYWWHSITTTTGSPALSLSVVSPSWEEAHLSKAFFAPLPLSPFTTPTQKKMAVQMILVHVISRVNKMGSPEIFSAFLYNDRWANLYPELEGVRDECFSKDEKAAFQIAMGKLQDDEELQMQIQDAATEIANVLNNDLLNQGVRMAALGDYIEQLAVWAVAEEQGEGKPVAQFILNCLAVDNLEIAQKWDGRSTLRDDEL</sequence>
<keyword evidence="1" id="KW-0732">Signal</keyword>
<dbReference type="PANTHER" id="PTHR12461">
    <property type="entry name" value="HYPOXIA-INDUCIBLE FACTOR 1 ALPHA INHIBITOR-RELATED"/>
    <property type="match status" value="1"/>
</dbReference>
<protein>
    <recommendedName>
        <fullName evidence="2">JmjC domain-containing protein</fullName>
    </recommendedName>
</protein>
<dbReference type="SUPFAM" id="SSF51197">
    <property type="entry name" value="Clavaminate synthase-like"/>
    <property type="match status" value="1"/>
</dbReference>
<comment type="caution">
    <text evidence="3">The sequence shown here is derived from an EMBL/GenBank/DDBJ whole genome shotgun (WGS) entry which is preliminary data.</text>
</comment>
<dbReference type="PROSITE" id="PS51184">
    <property type="entry name" value="JMJC"/>
    <property type="match status" value="1"/>
</dbReference>
<feature type="chain" id="PRO_5040801087" description="JmjC domain-containing protein" evidence="1">
    <location>
        <begin position="21"/>
        <end position="504"/>
    </location>
</feature>
<feature type="signal peptide" evidence="1">
    <location>
        <begin position="1"/>
        <end position="20"/>
    </location>
</feature>
<dbReference type="AlphaFoldDB" id="A0A9W6ZYC9"/>
<evidence type="ECO:0000256" key="1">
    <source>
        <dbReference type="SAM" id="SignalP"/>
    </source>
</evidence>
<dbReference type="SMART" id="SM00558">
    <property type="entry name" value="JmjC"/>
    <property type="match status" value="1"/>
</dbReference>
<dbReference type="EMBL" id="BLQM01000093">
    <property type="protein sequence ID" value="GMH62637.1"/>
    <property type="molecule type" value="Genomic_DNA"/>
</dbReference>
<accession>A0A9W6ZYC9</accession>
<name>A0A9W6ZYC9_9STRA</name>
<evidence type="ECO:0000259" key="2">
    <source>
        <dbReference type="PROSITE" id="PS51184"/>
    </source>
</evidence>